<dbReference type="Gene3D" id="3.30.70.100">
    <property type="match status" value="1"/>
</dbReference>
<dbReference type="SMART" id="SM01034">
    <property type="entry name" value="BLUF"/>
    <property type="match status" value="1"/>
</dbReference>
<accession>A0A368XJN7</accession>
<dbReference type="EMBL" id="QPJK01000011">
    <property type="protein sequence ID" value="RCW66244.1"/>
    <property type="molecule type" value="Genomic_DNA"/>
</dbReference>
<dbReference type="PROSITE" id="PS50925">
    <property type="entry name" value="BLUF"/>
    <property type="match status" value="1"/>
</dbReference>
<comment type="caution">
    <text evidence="2">The sequence shown here is derived from an EMBL/GenBank/DDBJ whole genome shotgun (WGS) entry which is preliminary data.</text>
</comment>
<dbReference type="GO" id="GO:0071949">
    <property type="term" value="F:FAD binding"/>
    <property type="evidence" value="ECO:0007669"/>
    <property type="project" value="InterPro"/>
</dbReference>
<gene>
    <name evidence="2" type="ORF">DES41_111202</name>
</gene>
<organism evidence="2 3">
    <name type="scientific">Pseudorhodoferax soli</name>
    <dbReference type="NCBI Taxonomy" id="545864"/>
    <lineage>
        <taxon>Bacteria</taxon>
        <taxon>Pseudomonadati</taxon>
        <taxon>Pseudomonadota</taxon>
        <taxon>Betaproteobacteria</taxon>
        <taxon>Burkholderiales</taxon>
        <taxon>Comamonadaceae</taxon>
    </lineage>
</organism>
<proteinExistence type="predicted"/>
<dbReference type="GO" id="GO:0009882">
    <property type="term" value="F:blue light photoreceptor activity"/>
    <property type="evidence" value="ECO:0007669"/>
    <property type="project" value="InterPro"/>
</dbReference>
<protein>
    <submittedName>
        <fullName evidence="2">FAD-dependent sensor of blue light</fullName>
    </submittedName>
</protein>
<dbReference type="InterPro" id="IPR007024">
    <property type="entry name" value="BLUF_domain"/>
</dbReference>
<dbReference type="SUPFAM" id="SSF54975">
    <property type="entry name" value="Acylphosphatase/BLUF domain-like"/>
    <property type="match status" value="1"/>
</dbReference>
<dbReference type="Pfam" id="PF04940">
    <property type="entry name" value="BLUF"/>
    <property type="match status" value="1"/>
</dbReference>
<dbReference type="AlphaFoldDB" id="A0A368XJN7"/>
<name>A0A368XJN7_9BURK</name>
<keyword evidence="3" id="KW-1185">Reference proteome</keyword>
<dbReference type="Proteomes" id="UP000252884">
    <property type="component" value="Unassembled WGS sequence"/>
</dbReference>
<evidence type="ECO:0000313" key="2">
    <source>
        <dbReference type="EMBL" id="RCW66244.1"/>
    </source>
</evidence>
<reference evidence="2 3" key="1">
    <citation type="submission" date="2018-07" db="EMBL/GenBank/DDBJ databases">
        <title>Genomic Encyclopedia of Type Strains, Phase IV (KMG-IV): sequencing the most valuable type-strain genomes for metagenomic binning, comparative biology and taxonomic classification.</title>
        <authorList>
            <person name="Goeker M."/>
        </authorList>
    </citation>
    <scope>NUCLEOTIDE SEQUENCE [LARGE SCALE GENOMIC DNA]</scope>
    <source>
        <strain evidence="2 3">DSM 21634</strain>
    </source>
</reference>
<dbReference type="RefSeq" id="WP_211333125.1">
    <property type="nucleotide sequence ID" value="NZ_QPJK01000011.1"/>
</dbReference>
<evidence type="ECO:0000313" key="3">
    <source>
        <dbReference type="Proteomes" id="UP000252884"/>
    </source>
</evidence>
<sequence>MVALSGIAYVSSAVGEQSEEALEDLLLDARQFNHEVGVTGVLLHDEGNFFQYFEGPVDGVREVYNRILKATRHRGIFELFGGTVVRRHFSDWVMGFARAPHSQILKLSQAQWKSVAATLPQGKQAPAGVALLADHWRAIARMA</sequence>
<feature type="domain" description="BLUF" evidence="1">
    <location>
        <begin position="4"/>
        <end position="95"/>
    </location>
</feature>
<evidence type="ECO:0000259" key="1">
    <source>
        <dbReference type="PROSITE" id="PS50925"/>
    </source>
</evidence>
<dbReference type="InterPro" id="IPR036046">
    <property type="entry name" value="Acylphosphatase-like_dom_sf"/>
</dbReference>